<accession>A0A671LGZ8</accession>
<evidence type="ECO:0000259" key="3">
    <source>
        <dbReference type="PROSITE" id="PS50835"/>
    </source>
</evidence>
<evidence type="ECO:0000313" key="4">
    <source>
        <dbReference type="Ensembl" id="ENSSANP00000017579.1"/>
    </source>
</evidence>
<feature type="domain" description="Ig-like" evidence="3">
    <location>
        <begin position="203"/>
        <end position="275"/>
    </location>
</feature>
<dbReference type="Pfam" id="PF13895">
    <property type="entry name" value="Ig_2"/>
    <property type="match status" value="1"/>
</dbReference>
<dbReference type="Gene3D" id="2.60.40.3360">
    <property type="match status" value="1"/>
</dbReference>
<dbReference type="InterPro" id="IPR036179">
    <property type="entry name" value="Ig-like_dom_sf"/>
</dbReference>
<name>A0A671LGZ8_9TELE</name>
<dbReference type="InterPro" id="IPR041077">
    <property type="entry name" value="MALT1_Ig"/>
</dbReference>
<dbReference type="InterPro" id="IPR033540">
    <property type="entry name" value="MALT1_IG-like_dom_sf"/>
</dbReference>
<keyword evidence="5" id="KW-1185">Reference proteome</keyword>
<reference evidence="4" key="1">
    <citation type="submission" date="2025-08" db="UniProtKB">
        <authorList>
            <consortium name="Ensembl"/>
        </authorList>
    </citation>
    <scope>IDENTIFICATION</scope>
</reference>
<feature type="domain" description="Caspase family p20" evidence="2">
    <location>
        <begin position="295"/>
        <end position="373"/>
    </location>
</feature>
<feature type="region of interest" description="Disordered" evidence="1">
    <location>
        <begin position="683"/>
        <end position="710"/>
    </location>
</feature>
<dbReference type="Gene3D" id="3.40.50.1460">
    <property type="match status" value="1"/>
</dbReference>
<reference evidence="4" key="2">
    <citation type="submission" date="2025-09" db="UniProtKB">
        <authorList>
            <consortium name="Ensembl"/>
        </authorList>
    </citation>
    <scope>IDENTIFICATION</scope>
</reference>
<dbReference type="CDD" id="cd00096">
    <property type="entry name" value="Ig"/>
    <property type="match status" value="2"/>
</dbReference>
<evidence type="ECO:0000313" key="5">
    <source>
        <dbReference type="Proteomes" id="UP000472260"/>
    </source>
</evidence>
<dbReference type="CDD" id="cd08783">
    <property type="entry name" value="Death_MALT1"/>
    <property type="match status" value="1"/>
</dbReference>
<dbReference type="FunFam" id="3.40.50.1460:FF:000004">
    <property type="entry name" value="Mucosa-associated lymphoid tissue lymphoma translocation protein 1"/>
    <property type="match status" value="1"/>
</dbReference>
<dbReference type="InterPro" id="IPR011600">
    <property type="entry name" value="Pept_C14_caspase"/>
</dbReference>
<dbReference type="InterPro" id="IPR003599">
    <property type="entry name" value="Ig_sub"/>
</dbReference>
<dbReference type="Pfam" id="PF18703">
    <property type="entry name" value="MALT1_Ig"/>
    <property type="match status" value="1"/>
</dbReference>
<dbReference type="InterPro" id="IPR052039">
    <property type="entry name" value="Caspase-related_regulators"/>
</dbReference>
<dbReference type="SMART" id="SM00408">
    <property type="entry name" value="IGc2"/>
    <property type="match status" value="2"/>
</dbReference>
<dbReference type="Proteomes" id="UP000472260">
    <property type="component" value="Unassembled WGS sequence"/>
</dbReference>
<dbReference type="InterPro" id="IPR029030">
    <property type="entry name" value="Caspase-like_dom_sf"/>
</dbReference>
<dbReference type="InterPro" id="IPR011029">
    <property type="entry name" value="DEATH-like_dom_sf"/>
</dbReference>
<dbReference type="Gene3D" id="1.10.533.10">
    <property type="entry name" value="Death Domain, Fas"/>
    <property type="match status" value="1"/>
</dbReference>
<dbReference type="InterPro" id="IPR003598">
    <property type="entry name" value="Ig_sub2"/>
</dbReference>
<dbReference type="AlphaFoldDB" id="A0A671LGZ8"/>
<dbReference type="Pfam" id="PF13927">
    <property type="entry name" value="Ig_3"/>
    <property type="match status" value="1"/>
</dbReference>
<dbReference type="SUPFAM" id="SSF52129">
    <property type="entry name" value="Caspase-like"/>
    <property type="match status" value="1"/>
</dbReference>
<gene>
    <name evidence="4" type="primary">LOC107699752</name>
</gene>
<dbReference type="SUPFAM" id="SSF47986">
    <property type="entry name" value="DEATH domain"/>
    <property type="match status" value="1"/>
</dbReference>
<dbReference type="InterPro" id="IPR013783">
    <property type="entry name" value="Ig-like_fold"/>
</dbReference>
<organism evidence="4 5">
    <name type="scientific">Sinocyclocheilus anshuiensis</name>
    <dbReference type="NCBI Taxonomy" id="1608454"/>
    <lineage>
        <taxon>Eukaryota</taxon>
        <taxon>Metazoa</taxon>
        <taxon>Chordata</taxon>
        <taxon>Craniata</taxon>
        <taxon>Vertebrata</taxon>
        <taxon>Euteleostomi</taxon>
        <taxon>Actinopterygii</taxon>
        <taxon>Neopterygii</taxon>
        <taxon>Teleostei</taxon>
        <taxon>Ostariophysi</taxon>
        <taxon>Cypriniformes</taxon>
        <taxon>Cyprinidae</taxon>
        <taxon>Cyprininae</taxon>
        <taxon>Sinocyclocheilus</taxon>
    </lineage>
</organism>
<sequence>MSDLNDNSLNINFLKESVLKRLCESLDKANNKGWRKLGEILKSDKRFKVSLDDMDMCSLKALEADGSPSRSLLKLIGDQGCMVGELVEFLQIVGHTDALQCLKKGFQILVQPQSVAVIAGHNLRLSCYAVGASHVQFQWFKKTEEVHNSSSPDLVFSPVRLKDAGFYICRVNCGNAYEFSHWAQVDVLDVPPRYVSLASEGRPRVLIQPQPQRLLVGDLLDLECGAIGRPLPQYQWYRNGVPIKKATKRMYTNLLPEHQGRYRCEIFCSNERTWSNEVDVVVVVVIGILEKPYATDKVALLIGNLTYRNHPQLKAPMVDVYDLTNLLRQLNFKVVSLLDLTEFEMRNAVEEFLSLLRKGVYGLLYYAGHGYENFGNSFMVPVDAPNPYRSGNCLCVQSILKLMQEKETGLNVFLLDMCRKRNLHDDATPNVVLKVTANIVFGYATCQDAEAFELSSSGFTNGVFIKFLKERLLEDEKITVLLDSVAEDMGQFDPTKGKQALEIRSSLSERRSLTDPIRPGDYSDAAEAHNLLWSKAHELPESKILDFECGVQIKMDFAAEFSNVLVIYTSIVKKPEEMLSCQAHITNLPLDLDVDPKLMNKETLEETGSFLLSGSLPQHCLYTRLGSLQKLKEELAFTVCLHVQFNSLDDLVQWNMDINVGKPLTAKLDLNCPTRKNSCQLTCHMPHSPSTSPSHSPASDRRFHSQGPQQHTNPYLNVCEPLHGAVGGYGDFRLYGDHTYQYENMPCSPFLNPPSIPIETTDDIDDMQNEFMNSLQLYNHP</sequence>
<dbReference type="Gene3D" id="2.60.40.10">
    <property type="entry name" value="Immunoglobulins"/>
    <property type="match status" value="2"/>
</dbReference>
<feature type="domain" description="Ig-like" evidence="3">
    <location>
        <begin position="106"/>
        <end position="180"/>
    </location>
</feature>
<dbReference type="SMART" id="SM00409">
    <property type="entry name" value="IG"/>
    <property type="match status" value="2"/>
</dbReference>
<dbReference type="GO" id="GO:0004197">
    <property type="term" value="F:cysteine-type endopeptidase activity"/>
    <property type="evidence" value="ECO:0007669"/>
    <property type="project" value="InterPro"/>
</dbReference>
<dbReference type="PROSITE" id="PS50208">
    <property type="entry name" value="CASPASE_P20"/>
    <property type="match status" value="1"/>
</dbReference>
<protein>
    <submittedName>
        <fullName evidence="4">Mucosa-associated lymphoid tissue lymphoma translocation protein 1-like</fullName>
    </submittedName>
</protein>
<feature type="compositionally biased region" description="Low complexity" evidence="1">
    <location>
        <begin position="686"/>
        <end position="697"/>
    </location>
</feature>
<dbReference type="InterPro" id="IPR037940">
    <property type="entry name" value="MALT1_Death"/>
</dbReference>
<dbReference type="Pfam" id="PF00656">
    <property type="entry name" value="Peptidase_C14"/>
    <property type="match status" value="1"/>
</dbReference>
<dbReference type="PROSITE" id="PS50835">
    <property type="entry name" value="IG_LIKE"/>
    <property type="match status" value="2"/>
</dbReference>
<dbReference type="InterPro" id="IPR007110">
    <property type="entry name" value="Ig-like_dom"/>
</dbReference>
<dbReference type="GO" id="GO:0006508">
    <property type="term" value="P:proteolysis"/>
    <property type="evidence" value="ECO:0007669"/>
    <property type="project" value="InterPro"/>
</dbReference>
<dbReference type="Ensembl" id="ENSSANT00000018780.1">
    <property type="protein sequence ID" value="ENSSANP00000017579.1"/>
    <property type="gene ID" value="ENSSANG00000009246.1"/>
</dbReference>
<dbReference type="PANTHER" id="PTHR22576:SF40">
    <property type="entry name" value="MUCOSA-ASSOCIATED LYMPHOID TISSUE LYMPHOMA TRANSLOCATION PROTEIN 1"/>
    <property type="match status" value="1"/>
</dbReference>
<evidence type="ECO:0000256" key="1">
    <source>
        <dbReference type="SAM" id="MobiDB-lite"/>
    </source>
</evidence>
<dbReference type="PANTHER" id="PTHR22576">
    <property type="entry name" value="MUCOSA ASSOCIATED LYMPHOID TISSUE LYMPHOMA TRANSLOCATION PROTEIN 1/PARACASPASE"/>
    <property type="match status" value="1"/>
</dbReference>
<dbReference type="SUPFAM" id="SSF48726">
    <property type="entry name" value="Immunoglobulin"/>
    <property type="match status" value="2"/>
</dbReference>
<evidence type="ECO:0000259" key="2">
    <source>
        <dbReference type="PROSITE" id="PS50208"/>
    </source>
</evidence>
<dbReference type="InterPro" id="IPR001309">
    <property type="entry name" value="Pept_C14_p20"/>
</dbReference>
<proteinExistence type="predicted"/>